<gene>
    <name evidence="1" type="ORF">L1987_29666</name>
</gene>
<name>A0ACB9I1U8_9ASTR</name>
<comment type="caution">
    <text evidence="1">The sequence shown here is derived from an EMBL/GenBank/DDBJ whole genome shotgun (WGS) entry which is preliminary data.</text>
</comment>
<dbReference type="EMBL" id="CM042027">
    <property type="protein sequence ID" value="KAI3801558.1"/>
    <property type="molecule type" value="Genomic_DNA"/>
</dbReference>
<reference evidence="1 2" key="2">
    <citation type="journal article" date="2022" name="Mol. Ecol. Resour.">
        <title>The genomes of chicory, endive, great burdock and yacon provide insights into Asteraceae paleo-polyploidization history and plant inulin production.</title>
        <authorList>
            <person name="Fan W."/>
            <person name="Wang S."/>
            <person name="Wang H."/>
            <person name="Wang A."/>
            <person name="Jiang F."/>
            <person name="Liu H."/>
            <person name="Zhao H."/>
            <person name="Xu D."/>
            <person name="Zhang Y."/>
        </authorList>
    </citation>
    <scope>NUCLEOTIDE SEQUENCE [LARGE SCALE GENOMIC DNA]</scope>
    <source>
        <strain evidence="2">cv. Yunnan</strain>
        <tissue evidence="1">Leaves</tissue>
    </source>
</reference>
<keyword evidence="2" id="KW-1185">Reference proteome</keyword>
<proteinExistence type="predicted"/>
<reference evidence="2" key="1">
    <citation type="journal article" date="2022" name="Mol. Ecol. Resour.">
        <title>The genomes of chicory, endive, great burdock and yacon provide insights into Asteraceae palaeo-polyploidization history and plant inulin production.</title>
        <authorList>
            <person name="Fan W."/>
            <person name="Wang S."/>
            <person name="Wang H."/>
            <person name="Wang A."/>
            <person name="Jiang F."/>
            <person name="Liu H."/>
            <person name="Zhao H."/>
            <person name="Xu D."/>
            <person name="Zhang Y."/>
        </authorList>
    </citation>
    <scope>NUCLEOTIDE SEQUENCE [LARGE SCALE GENOMIC DNA]</scope>
    <source>
        <strain evidence="2">cv. Yunnan</strain>
    </source>
</reference>
<sequence>MRCGRSIYVYKLDHVVDQKSQANQARKCVLPAGWNSTHLDLIPAFPHLSHAVILLCKLREMILKFTSVALLLGILFVWILLKFGGFV</sequence>
<evidence type="ECO:0000313" key="2">
    <source>
        <dbReference type="Proteomes" id="UP001056120"/>
    </source>
</evidence>
<evidence type="ECO:0000313" key="1">
    <source>
        <dbReference type="EMBL" id="KAI3801558.1"/>
    </source>
</evidence>
<accession>A0ACB9I1U8</accession>
<dbReference type="Proteomes" id="UP001056120">
    <property type="component" value="Linkage Group LG10"/>
</dbReference>
<protein>
    <submittedName>
        <fullName evidence="1">Uncharacterized protein</fullName>
    </submittedName>
</protein>
<organism evidence="1 2">
    <name type="scientific">Smallanthus sonchifolius</name>
    <dbReference type="NCBI Taxonomy" id="185202"/>
    <lineage>
        <taxon>Eukaryota</taxon>
        <taxon>Viridiplantae</taxon>
        <taxon>Streptophyta</taxon>
        <taxon>Embryophyta</taxon>
        <taxon>Tracheophyta</taxon>
        <taxon>Spermatophyta</taxon>
        <taxon>Magnoliopsida</taxon>
        <taxon>eudicotyledons</taxon>
        <taxon>Gunneridae</taxon>
        <taxon>Pentapetalae</taxon>
        <taxon>asterids</taxon>
        <taxon>campanulids</taxon>
        <taxon>Asterales</taxon>
        <taxon>Asteraceae</taxon>
        <taxon>Asteroideae</taxon>
        <taxon>Heliantheae alliance</taxon>
        <taxon>Millerieae</taxon>
        <taxon>Smallanthus</taxon>
    </lineage>
</organism>